<gene>
    <name evidence="1" type="ORF">NECAME_11116</name>
</gene>
<protein>
    <submittedName>
        <fullName evidence="1">Uncharacterized protein</fullName>
    </submittedName>
</protein>
<dbReference type="Proteomes" id="UP000053676">
    <property type="component" value="Unassembled WGS sequence"/>
</dbReference>
<accession>W2T8Q7</accession>
<proteinExistence type="predicted"/>
<organism evidence="1 2">
    <name type="scientific">Necator americanus</name>
    <name type="common">Human hookworm</name>
    <dbReference type="NCBI Taxonomy" id="51031"/>
    <lineage>
        <taxon>Eukaryota</taxon>
        <taxon>Metazoa</taxon>
        <taxon>Ecdysozoa</taxon>
        <taxon>Nematoda</taxon>
        <taxon>Chromadorea</taxon>
        <taxon>Rhabditida</taxon>
        <taxon>Rhabditina</taxon>
        <taxon>Rhabditomorpha</taxon>
        <taxon>Strongyloidea</taxon>
        <taxon>Ancylostomatidae</taxon>
        <taxon>Bunostominae</taxon>
        <taxon>Necator</taxon>
    </lineage>
</organism>
<dbReference type="Gene3D" id="3.30.40.10">
    <property type="entry name" value="Zinc/RING finger domain, C3HC4 (zinc finger)"/>
    <property type="match status" value="1"/>
</dbReference>
<sequence>MNHQFLHLIRHSFCKECVAAYFNEKLTSVEISSLTCLSDGCESTASQQLTVELLGQEAFDRYETVLLSKTLNGLDDVCVCPRITCQKPAAISK</sequence>
<dbReference type="SUPFAM" id="SSF57850">
    <property type="entry name" value="RING/U-box"/>
    <property type="match status" value="1"/>
</dbReference>
<name>W2T8Q7_NECAM</name>
<reference evidence="2" key="1">
    <citation type="journal article" date="2014" name="Nat. Genet.">
        <title>Genome of the human hookworm Necator americanus.</title>
        <authorList>
            <person name="Tang Y.T."/>
            <person name="Gao X."/>
            <person name="Rosa B.A."/>
            <person name="Abubucker S."/>
            <person name="Hallsworth-Pepin K."/>
            <person name="Martin J."/>
            <person name="Tyagi R."/>
            <person name="Heizer E."/>
            <person name="Zhang X."/>
            <person name="Bhonagiri-Palsikar V."/>
            <person name="Minx P."/>
            <person name="Warren W.C."/>
            <person name="Wang Q."/>
            <person name="Zhan B."/>
            <person name="Hotez P.J."/>
            <person name="Sternberg P.W."/>
            <person name="Dougall A."/>
            <person name="Gaze S.T."/>
            <person name="Mulvenna J."/>
            <person name="Sotillo J."/>
            <person name="Ranganathan S."/>
            <person name="Rabelo E.M."/>
            <person name="Wilson R.K."/>
            <person name="Felgner P.L."/>
            <person name="Bethony J."/>
            <person name="Hawdon J.M."/>
            <person name="Gasser R.B."/>
            <person name="Loukas A."/>
            <person name="Mitreva M."/>
        </authorList>
    </citation>
    <scope>NUCLEOTIDE SEQUENCE [LARGE SCALE GENOMIC DNA]</scope>
</reference>
<dbReference type="OrthoDB" id="1431934at2759"/>
<dbReference type="InterPro" id="IPR013083">
    <property type="entry name" value="Znf_RING/FYVE/PHD"/>
</dbReference>
<dbReference type="EMBL" id="KI660176">
    <property type="protein sequence ID" value="ETN77367.1"/>
    <property type="molecule type" value="Genomic_DNA"/>
</dbReference>
<dbReference type="KEGG" id="nai:NECAME_11116"/>
<feature type="non-terminal residue" evidence="1">
    <location>
        <position position="93"/>
    </location>
</feature>
<dbReference type="AlphaFoldDB" id="W2T8Q7"/>
<evidence type="ECO:0000313" key="1">
    <source>
        <dbReference type="EMBL" id="ETN77367.1"/>
    </source>
</evidence>
<evidence type="ECO:0000313" key="2">
    <source>
        <dbReference type="Proteomes" id="UP000053676"/>
    </source>
</evidence>
<keyword evidence="2" id="KW-1185">Reference proteome</keyword>